<dbReference type="PROSITE" id="PS50011">
    <property type="entry name" value="PROTEIN_KINASE_DOM"/>
    <property type="match status" value="1"/>
</dbReference>
<sequence length="802" mass="81819">MSERAVRGGRSGRLLAGRYRLLDGVGRGGMGVVWRARDELLAREVAVKEVRPPAGVEEPGARRLYARLEQEARAAARVHHPNAITVFDVTTDGGRPWIVMELVHGPSLAEVLAAEGRLDPERAARIGARVLGALRTAHAAGVLHRDVKPGNVLLDGGGRVVLTDFGLAAVEGAAALTPIGELLGSPDYLAPERAVGRRPGPPCDLWSLGVTLYLAVEGLLPFHRDTPLDTLRAVVDEDYPPPRRADGLGPVLEGLLRKDPAARMDGWQAQRLLDAVASRRAGPPVPAGARGSGAPVPLPVPVQVPAPVFRDEPRPVRPVRRAATLAAALTLAGCGMAWTLLWPAGSPAPPVVVSVRLTAVRDRYAGGCPPSAARAPEFAAVVRVGAGPPRMVYRWTTDRGPATGWRAAALPPGGVRQLTLRQAVAVAGGRTGWVAVQVREPVAYTSGRAAFTVACAGAPGPAAERAPGGSAGRGGEHRQVTAGLAGGGGVVGLGDRVGQAVQPPDAAGADLVGREGGAHVAEGEAVVGGALGDDPVEQVGGVVDGLPLGVAQAQQAVAVDLVEARVAEDDDVGGGGLGADRRVDVVEQCGQGVLGVCACLVDAVDAGAVGAGDAGGHHVGEAGVVAADGDADQAGGGGERGELALQDVAGLGTAARGEREGRGGVRRRPQVGVRLRAARTAAAGADVAAGADACRVGVAESDVTGPRRARGARLEQGEAAGEKERGRGGDNSGQSHGTSLSRSSATPVVAARRVSRKCPCQKFLRSGAFARVSASVPTRAVDGARAGARRWRVVNRRGRTRT</sequence>
<keyword evidence="4 7" id="KW-0547">Nucleotide-binding</keyword>
<dbReference type="PANTHER" id="PTHR43289">
    <property type="entry name" value="MITOGEN-ACTIVATED PROTEIN KINASE KINASE KINASE 20-RELATED"/>
    <property type="match status" value="1"/>
</dbReference>
<name>G8X1W8_STREN</name>
<dbReference type="PROSITE" id="PS00108">
    <property type="entry name" value="PROTEIN_KINASE_ST"/>
    <property type="match status" value="1"/>
</dbReference>
<keyword evidence="6 7" id="KW-0067">ATP-binding</keyword>
<evidence type="ECO:0000256" key="7">
    <source>
        <dbReference type="PROSITE-ProRule" id="PRU10141"/>
    </source>
</evidence>
<keyword evidence="2 10" id="KW-0723">Serine/threonine-protein kinase</keyword>
<evidence type="ECO:0000256" key="3">
    <source>
        <dbReference type="ARBA" id="ARBA00022679"/>
    </source>
</evidence>
<evidence type="ECO:0000256" key="8">
    <source>
        <dbReference type="SAM" id="MobiDB-lite"/>
    </source>
</evidence>
<evidence type="ECO:0000256" key="5">
    <source>
        <dbReference type="ARBA" id="ARBA00022777"/>
    </source>
</evidence>
<feature type="region of interest" description="Disordered" evidence="8">
    <location>
        <begin position="701"/>
        <end position="749"/>
    </location>
</feature>
<dbReference type="GO" id="GO:0005524">
    <property type="term" value="F:ATP binding"/>
    <property type="evidence" value="ECO:0007669"/>
    <property type="project" value="UniProtKB-UniRule"/>
</dbReference>
<evidence type="ECO:0000256" key="4">
    <source>
        <dbReference type="ARBA" id="ARBA00022741"/>
    </source>
</evidence>
<dbReference type="KEGG" id="scy:SCATT_09210"/>
<feature type="binding site" evidence="7">
    <location>
        <position position="48"/>
    </location>
    <ligand>
        <name>ATP</name>
        <dbReference type="ChEBI" id="CHEBI:30616"/>
    </ligand>
</feature>
<accession>G8X1W8</accession>
<reference evidence="11" key="1">
    <citation type="submission" date="2011-12" db="EMBL/GenBank/DDBJ databases">
        <title>Complete genome sequence of Streptomyces cattleya strain DSM 46488.</title>
        <authorList>
            <person name="Ou H.-Y."/>
            <person name="Li P."/>
            <person name="Zhao C."/>
            <person name="O'Hagan D."/>
            <person name="Deng Z."/>
        </authorList>
    </citation>
    <scope>NUCLEOTIDE SEQUENCE [LARGE SCALE GENOMIC DNA]</scope>
    <source>
        <strain evidence="11">ATCC 35852 / DSM 46488 / JCM 4925 / NBRC 14057 / NRRL 8057</strain>
    </source>
</reference>
<dbReference type="InterPro" id="IPR011009">
    <property type="entry name" value="Kinase-like_dom_sf"/>
</dbReference>
<evidence type="ECO:0000313" key="11">
    <source>
        <dbReference type="Proteomes" id="UP000007842"/>
    </source>
</evidence>
<evidence type="ECO:0000256" key="6">
    <source>
        <dbReference type="ARBA" id="ARBA00022840"/>
    </source>
</evidence>
<dbReference type="InterPro" id="IPR017441">
    <property type="entry name" value="Protein_kinase_ATP_BS"/>
</dbReference>
<protein>
    <recommendedName>
        <fullName evidence="1">non-specific serine/threonine protein kinase</fullName>
        <ecNumber evidence="1">2.7.11.1</ecNumber>
    </recommendedName>
</protein>
<dbReference type="Gene3D" id="3.30.200.20">
    <property type="entry name" value="Phosphorylase Kinase, domain 1"/>
    <property type="match status" value="1"/>
</dbReference>
<feature type="compositionally biased region" description="Polar residues" evidence="8">
    <location>
        <begin position="732"/>
        <end position="746"/>
    </location>
</feature>
<dbReference type="InterPro" id="IPR000719">
    <property type="entry name" value="Prot_kinase_dom"/>
</dbReference>
<keyword evidence="11" id="KW-1185">Reference proteome</keyword>
<dbReference type="eggNOG" id="COG0515">
    <property type="taxonomic scope" value="Bacteria"/>
</dbReference>
<dbReference type="EC" id="2.7.11.1" evidence="1"/>
<dbReference type="PROSITE" id="PS00107">
    <property type="entry name" value="PROTEIN_KINASE_ATP"/>
    <property type="match status" value="1"/>
</dbReference>
<gene>
    <name evidence="10" type="ordered locus">SCATT_09210</name>
</gene>
<dbReference type="CDD" id="cd14014">
    <property type="entry name" value="STKc_PknB_like"/>
    <property type="match status" value="1"/>
</dbReference>
<evidence type="ECO:0000256" key="1">
    <source>
        <dbReference type="ARBA" id="ARBA00012513"/>
    </source>
</evidence>
<dbReference type="PANTHER" id="PTHR43289:SF6">
    <property type="entry name" value="SERINE_THREONINE-PROTEIN KINASE NEKL-3"/>
    <property type="match status" value="1"/>
</dbReference>
<keyword evidence="3" id="KW-0808">Transferase</keyword>
<dbReference type="Pfam" id="PF00069">
    <property type="entry name" value="Pkinase"/>
    <property type="match status" value="1"/>
</dbReference>
<dbReference type="Proteomes" id="UP000007842">
    <property type="component" value="Chromosome"/>
</dbReference>
<evidence type="ECO:0000256" key="2">
    <source>
        <dbReference type="ARBA" id="ARBA00022527"/>
    </source>
</evidence>
<dbReference type="SUPFAM" id="SSF56112">
    <property type="entry name" value="Protein kinase-like (PK-like)"/>
    <property type="match status" value="1"/>
</dbReference>
<dbReference type="HOGENOM" id="CLU_350874_0_0_11"/>
<feature type="compositionally biased region" description="Basic and acidic residues" evidence="8">
    <location>
        <begin position="712"/>
        <end position="728"/>
    </location>
</feature>
<dbReference type="SMART" id="SM00220">
    <property type="entry name" value="S_TKc"/>
    <property type="match status" value="1"/>
</dbReference>
<organism evidence="10 11">
    <name type="scientific">Streptantibioticus cattleyicolor (strain ATCC 35852 / DSM 46488 / JCM 4925 / NBRC 14057 / NRRL 8057)</name>
    <name type="common">Streptomyces cattleya</name>
    <dbReference type="NCBI Taxonomy" id="1003195"/>
    <lineage>
        <taxon>Bacteria</taxon>
        <taxon>Bacillati</taxon>
        <taxon>Actinomycetota</taxon>
        <taxon>Actinomycetes</taxon>
        <taxon>Kitasatosporales</taxon>
        <taxon>Streptomycetaceae</taxon>
        <taxon>Streptantibioticus</taxon>
    </lineage>
</organism>
<dbReference type="GO" id="GO:0004674">
    <property type="term" value="F:protein serine/threonine kinase activity"/>
    <property type="evidence" value="ECO:0007669"/>
    <property type="project" value="UniProtKB-KW"/>
</dbReference>
<evidence type="ECO:0000313" key="10">
    <source>
        <dbReference type="EMBL" id="AEW93292.1"/>
    </source>
</evidence>
<dbReference type="EMBL" id="CP003219">
    <property type="protein sequence ID" value="AEW93292.1"/>
    <property type="molecule type" value="Genomic_DNA"/>
</dbReference>
<feature type="domain" description="Protein kinase" evidence="9">
    <location>
        <begin position="19"/>
        <end position="273"/>
    </location>
</feature>
<dbReference type="InterPro" id="IPR008271">
    <property type="entry name" value="Ser/Thr_kinase_AS"/>
</dbReference>
<dbReference type="Gene3D" id="1.10.510.10">
    <property type="entry name" value="Transferase(Phosphotransferase) domain 1"/>
    <property type="match status" value="1"/>
</dbReference>
<proteinExistence type="predicted"/>
<dbReference type="AlphaFoldDB" id="G8X1W8"/>
<dbReference type="STRING" id="1003195.SCATT_09210"/>
<keyword evidence="5 10" id="KW-0418">Kinase</keyword>
<evidence type="ECO:0000259" key="9">
    <source>
        <dbReference type="PROSITE" id="PS50011"/>
    </source>
</evidence>